<dbReference type="Proteomes" id="UP000799440">
    <property type="component" value="Unassembled WGS sequence"/>
</dbReference>
<keyword evidence="3" id="KW-1185">Reference proteome</keyword>
<protein>
    <submittedName>
        <fullName evidence="2">HET-domain-containing protein</fullName>
    </submittedName>
</protein>
<feature type="non-terminal residue" evidence="2">
    <location>
        <position position="140"/>
    </location>
</feature>
<gene>
    <name evidence="2" type="ORF">M011DRAFT_397105</name>
</gene>
<dbReference type="EMBL" id="MU006564">
    <property type="protein sequence ID" value="KAF2750086.1"/>
    <property type="molecule type" value="Genomic_DNA"/>
</dbReference>
<organism evidence="2 3">
    <name type="scientific">Sporormia fimetaria CBS 119925</name>
    <dbReference type="NCBI Taxonomy" id="1340428"/>
    <lineage>
        <taxon>Eukaryota</taxon>
        <taxon>Fungi</taxon>
        <taxon>Dikarya</taxon>
        <taxon>Ascomycota</taxon>
        <taxon>Pezizomycotina</taxon>
        <taxon>Dothideomycetes</taxon>
        <taxon>Pleosporomycetidae</taxon>
        <taxon>Pleosporales</taxon>
        <taxon>Sporormiaceae</taxon>
        <taxon>Sporormia</taxon>
    </lineage>
</organism>
<dbReference type="InterPro" id="IPR010730">
    <property type="entry name" value="HET"/>
</dbReference>
<dbReference type="AlphaFoldDB" id="A0A6A6VJV1"/>
<dbReference type="OrthoDB" id="3553147at2759"/>
<evidence type="ECO:0000313" key="3">
    <source>
        <dbReference type="Proteomes" id="UP000799440"/>
    </source>
</evidence>
<dbReference type="PANTHER" id="PTHR24148">
    <property type="entry name" value="ANKYRIN REPEAT DOMAIN-CONTAINING PROTEIN 39 HOMOLOG-RELATED"/>
    <property type="match status" value="1"/>
</dbReference>
<name>A0A6A6VJV1_9PLEO</name>
<dbReference type="InterPro" id="IPR052895">
    <property type="entry name" value="HetReg/Transcr_Mod"/>
</dbReference>
<reference evidence="2" key="1">
    <citation type="journal article" date="2020" name="Stud. Mycol.">
        <title>101 Dothideomycetes genomes: a test case for predicting lifestyles and emergence of pathogens.</title>
        <authorList>
            <person name="Haridas S."/>
            <person name="Albert R."/>
            <person name="Binder M."/>
            <person name="Bloem J."/>
            <person name="Labutti K."/>
            <person name="Salamov A."/>
            <person name="Andreopoulos B."/>
            <person name="Baker S."/>
            <person name="Barry K."/>
            <person name="Bills G."/>
            <person name="Bluhm B."/>
            <person name="Cannon C."/>
            <person name="Castanera R."/>
            <person name="Culley D."/>
            <person name="Daum C."/>
            <person name="Ezra D."/>
            <person name="Gonzalez J."/>
            <person name="Henrissat B."/>
            <person name="Kuo A."/>
            <person name="Liang C."/>
            <person name="Lipzen A."/>
            <person name="Lutzoni F."/>
            <person name="Magnuson J."/>
            <person name="Mondo S."/>
            <person name="Nolan M."/>
            <person name="Ohm R."/>
            <person name="Pangilinan J."/>
            <person name="Park H.-J."/>
            <person name="Ramirez L."/>
            <person name="Alfaro M."/>
            <person name="Sun H."/>
            <person name="Tritt A."/>
            <person name="Yoshinaga Y."/>
            <person name="Zwiers L.-H."/>
            <person name="Turgeon B."/>
            <person name="Goodwin S."/>
            <person name="Spatafora J."/>
            <person name="Crous P."/>
            <person name="Grigoriev I."/>
        </authorList>
    </citation>
    <scope>NUCLEOTIDE SEQUENCE</scope>
    <source>
        <strain evidence="2">CBS 119925</strain>
    </source>
</reference>
<accession>A0A6A6VJV1</accession>
<proteinExistence type="predicted"/>
<dbReference type="Pfam" id="PF06985">
    <property type="entry name" value="HET"/>
    <property type="match status" value="1"/>
</dbReference>
<dbReference type="PANTHER" id="PTHR24148:SF64">
    <property type="entry name" value="HETEROKARYON INCOMPATIBILITY DOMAIN-CONTAINING PROTEIN"/>
    <property type="match status" value="1"/>
</dbReference>
<evidence type="ECO:0000259" key="1">
    <source>
        <dbReference type="Pfam" id="PF06985"/>
    </source>
</evidence>
<evidence type="ECO:0000313" key="2">
    <source>
        <dbReference type="EMBL" id="KAF2750086.1"/>
    </source>
</evidence>
<sequence length="140" mass="16265">MWLVPTRWLYAPLDPSRRQIRLLEILPVWKTDRQTPISARLVIVSLDDEPDYSALSYTWGDGTTTNHIIVDGKRIGCTANLHHALNDLRSNPWDVIKKTPKRIWVDAVCINQEDLEEKNHQLPLMETIYTKAKVVYCWLG</sequence>
<feature type="domain" description="Heterokaryon incompatibility" evidence="1">
    <location>
        <begin position="52"/>
        <end position="140"/>
    </location>
</feature>